<reference evidence="2" key="1">
    <citation type="submission" date="2023-10" db="EMBL/GenBank/DDBJ databases">
        <authorList>
            <person name="Chen Y."/>
            <person name="Shah S."/>
            <person name="Dougan E. K."/>
            <person name="Thang M."/>
            <person name="Chan C."/>
        </authorList>
    </citation>
    <scope>NUCLEOTIDE SEQUENCE [LARGE SCALE GENOMIC DNA]</scope>
</reference>
<accession>A0ABN9WM27</accession>
<protein>
    <submittedName>
        <fullName evidence="2">Uncharacterized protein</fullName>
    </submittedName>
</protein>
<feature type="region of interest" description="Disordered" evidence="1">
    <location>
        <begin position="1"/>
        <end position="25"/>
    </location>
</feature>
<feature type="region of interest" description="Disordered" evidence="1">
    <location>
        <begin position="46"/>
        <end position="83"/>
    </location>
</feature>
<proteinExistence type="predicted"/>
<organism evidence="2 3">
    <name type="scientific">Prorocentrum cordatum</name>
    <dbReference type="NCBI Taxonomy" id="2364126"/>
    <lineage>
        <taxon>Eukaryota</taxon>
        <taxon>Sar</taxon>
        <taxon>Alveolata</taxon>
        <taxon>Dinophyceae</taxon>
        <taxon>Prorocentrales</taxon>
        <taxon>Prorocentraceae</taxon>
        <taxon>Prorocentrum</taxon>
    </lineage>
</organism>
<comment type="caution">
    <text evidence="2">The sequence shown here is derived from an EMBL/GenBank/DDBJ whole genome shotgun (WGS) entry which is preliminary data.</text>
</comment>
<dbReference type="Proteomes" id="UP001189429">
    <property type="component" value="Unassembled WGS sequence"/>
</dbReference>
<dbReference type="EMBL" id="CAUYUJ010018965">
    <property type="protein sequence ID" value="CAK0887648.1"/>
    <property type="molecule type" value="Genomic_DNA"/>
</dbReference>
<sequence>MAMAALEPLGQSQPASVALEPTGQALQALEPQSQIEHGRALLELLGHSRPACSRTNADASLDEEPRADERAPPRGGAAAREPCHRQVAAMSTSLQELSDEDDPACLVVVEHLHKLGFRAEQKLKSHFSRYGAVSRVMVVQRQQETLKAAAAGA</sequence>
<evidence type="ECO:0000256" key="1">
    <source>
        <dbReference type="SAM" id="MobiDB-lite"/>
    </source>
</evidence>
<feature type="compositionally biased region" description="Basic and acidic residues" evidence="1">
    <location>
        <begin position="63"/>
        <end position="72"/>
    </location>
</feature>
<gene>
    <name evidence="2" type="ORF">PCOR1329_LOCUS68638</name>
</gene>
<keyword evidence="3" id="KW-1185">Reference proteome</keyword>
<name>A0ABN9WM27_9DINO</name>
<evidence type="ECO:0000313" key="3">
    <source>
        <dbReference type="Proteomes" id="UP001189429"/>
    </source>
</evidence>
<evidence type="ECO:0000313" key="2">
    <source>
        <dbReference type="EMBL" id="CAK0887648.1"/>
    </source>
</evidence>